<organism evidence="1 2">
    <name type="scientific">Leptotrichia shahii</name>
    <dbReference type="NCBI Taxonomy" id="157691"/>
    <lineage>
        <taxon>Bacteria</taxon>
        <taxon>Fusobacteriati</taxon>
        <taxon>Fusobacteriota</taxon>
        <taxon>Fusobacteriia</taxon>
        <taxon>Fusobacteriales</taxon>
        <taxon>Leptotrichiaceae</taxon>
        <taxon>Leptotrichia</taxon>
    </lineage>
</organism>
<reference evidence="1 2" key="1">
    <citation type="submission" date="2019-07" db="EMBL/GenBank/DDBJ databases">
        <title>Complete Genome Sequence of Leptotrichia shahii Strain JCM 16776.</title>
        <authorList>
            <person name="Watanabe S."/>
            <person name="Cui L."/>
        </authorList>
    </citation>
    <scope>NUCLEOTIDE SEQUENCE [LARGE SCALE GENOMIC DNA]</scope>
    <source>
        <strain evidence="1 2">JCM16776</strain>
    </source>
</reference>
<evidence type="ECO:0000313" key="1">
    <source>
        <dbReference type="EMBL" id="BBM40992.1"/>
    </source>
</evidence>
<dbReference type="AlphaFoldDB" id="A0A510JNR2"/>
<dbReference type="EMBL" id="AP019827">
    <property type="protein sequence ID" value="BBM40992.1"/>
    <property type="molecule type" value="Genomic_DNA"/>
</dbReference>
<keyword evidence="2" id="KW-1185">Reference proteome</keyword>
<evidence type="ECO:0000313" key="2">
    <source>
        <dbReference type="Proteomes" id="UP000322617"/>
    </source>
</evidence>
<dbReference type="Proteomes" id="UP000322617">
    <property type="component" value="Chromosome"/>
</dbReference>
<proteinExistence type="predicted"/>
<dbReference type="OrthoDB" id="82019at2"/>
<sequence length="166" mass="19653">MVKKGLFLLFLLLLVSCDNKEEKIYEKELMNIEVSGYDNSKQFSGSDVKEIKNILRKKFDNLELIAVTKDGRFFIRKNVTDGKNKELTGKEVTIDRVDIIDTIGEWCEEKGIEFKFIINQFYDKKQNKEISRSIYYSHILQIKYEDEDYKKALKEGFSQYSRATRF</sequence>
<accession>A0A510JNR2</accession>
<dbReference type="STRING" id="1122172.GCA_000373045_00197"/>
<gene>
    <name evidence="1" type="ORF">JCM16776_1212</name>
</gene>
<name>A0A510JNR2_9FUSO</name>
<evidence type="ECO:0008006" key="3">
    <source>
        <dbReference type="Google" id="ProtNLM"/>
    </source>
</evidence>
<dbReference type="KEGG" id="lsz:JCM16776_1212"/>
<protein>
    <recommendedName>
        <fullName evidence="3">Lipoprotein</fullName>
    </recommendedName>
</protein>
<dbReference type="PROSITE" id="PS51257">
    <property type="entry name" value="PROKAR_LIPOPROTEIN"/>
    <property type="match status" value="1"/>
</dbReference>
<dbReference type="RefSeq" id="WP_018449812.1">
    <property type="nucleotide sequence ID" value="NZ_AP019827.1"/>
</dbReference>